<accession>A0ACC0NZ55</accession>
<gene>
    <name evidence="1" type="ORF">RHMOL_Rhmol04G0071500</name>
</gene>
<proteinExistence type="predicted"/>
<dbReference type="Proteomes" id="UP001062846">
    <property type="component" value="Chromosome 4"/>
</dbReference>
<reference evidence="1" key="1">
    <citation type="submission" date="2022-02" db="EMBL/GenBank/DDBJ databases">
        <title>Plant Genome Project.</title>
        <authorList>
            <person name="Zhang R.-G."/>
        </authorList>
    </citation>
    <scope>NUCLEOTIDE SEQUENCE</scope>
    <source>
        <strain evidence="1">AT1</strain>
    </source>
</reference>
<sequence>MDQHDPMEVNNTQSESEVQLLVAVQPDRLEIDNQQLQPEPELPVTVQLIETYDHLKIKIIELFQMLKVTRSSSQHLALALQINPSLQLLRQFDQQVEEQINVKVQEELQEFEQNMLWNEIAIDQIAISWVVD</sequence>
<evidence type="ECO:0000313" key="2">
    <source>
        <dbReference type="Proteomes" id="UP001062846"/>
    </source>
</evidence>
<organism evidence="1 2">
    <name type="scientific">Rhododendron molle</name>
    <name type="common">Chinese azalea</name>
    <name type="synonym">Azalea mollis</name>
    <dbReference type="NCBI Taxonomy" id="49168"/>
    <lineage>
        <taxon>Eukaryota</taxon>
        <taxon>Viridiplantae</taxon>
        <taxon>Streptophyta</taxon>
        <taxon>Embryophyta</taxon>
        <taxon>Tracheophyta</taxon>
        <taxon>Spermatophyta</taxon>
        <taxon>Magnoliopsida</taxon>
        <taxon>eudicotyledons</taxon>
        <taxon>Gunneridae</taxon>
        <taxon>Pentapetalae</taxon>
        <taxon>asterids</taxon>
        <taxon>Ericales</taxon>
        <taxon>Ericaceae</taxon>
        <taxon>Ericoideae</taxon>
        <taxon>Rhodoreae</taxon>
        <taxon>Rhododendron</taxon>
    </lineage>
</organism>
<dbReference type="EMBL" id="CM046391">
    <property type="protein sequence ID" value="KAI8558199.1"/>
    <property type="molecule type" value="Genomic_DNA"/>
</dbReference>
<comment type="caution">
    <text evidence="1">The sequence shown here is derived from an EMBL/GenBank/DDBJ whole genome shotgun (WGS) entry which is preliminary data.</text>
</comment>
<protein>
    <submittedName>
        <fullName evidence="1">Uncharacterized protein</fullName>
    </submittedName>
</protein>
<name>A0ACC0NZ55_RHOML</name>
<keyword evidence="2" id="KW-1185">Reference proteome</keyword>
<evidence type="ECO:0000313" key="1">
    <source>
        <dbReference type="EMBL" id="KAI8558199.1"/>
    </source>
</evidence>